<dbReference type="PANTHER" id="PTHR23159">
    <property type="entry name" value="CENTROSOMAL PROTEIN 2"/>
    <property type="match status" value="1"/>
</dbReference>
<evidence type="ECO:0000313" key="3">
    <source>
        <dbReference type="EMBL" id="KAG9694245.1"/>
    </source>
</evidence>
<reference evidence="3" key="2">
    <citation type="submission" date="2021-08" db="EMBL/GenBank/DDBJ databases">
        <authorList>
            <person name="Gostincar C."/>
            <person name="Sun X."/>
            <person name="Song Z."/>
            <person name="Gunde-Cimerman N."/>
        </authorList>
    </citation>
    <scope>NUCLEOTIDE SEQUENCE</scope>
    <source>
        <strain evidence="3">EXF-9911</strain>
    </source>
</reference>
<evidence type="ECO:0000256" key="1">
    <source>
        <dbReference type="SAM" id="Coils"/>
    </source>
</evidence>
<evidence type="ECO:0000256" key="2">
    <source>
        <dbReference type="SAM" id="MobiDB-lite"/>
    </source>
</evidence>
<name>A0A9P8ENK7_AURME</name>
<reference evidence="3" key="1">
    <citation type="journal article" date="2021" name="J Fungi (Basel)">
        <title>Virulence traits and population genomics of the black yeast Aureobasidium melanogenum.</title>
        <authorList>
            <person name="Cernosa A."/>
            <person name="Sun X."/>
            <person name="Gostincar C."/>
            <person name="Fang C."/>
            <person name="Gunde-Cimerman N."/>
            <person name="Song Z."/>
        </authorList>
    </citation>
    <scope>NUCLEOTIDE SEQUENCE</scope>
    <source>
        <strain evidence="3">EXF-9911</strain>
    </source>
</reference>
<feature type="region of interest" description="Disordered" evidence="2">
    <location>
        <begin position="1061"/>
        <end position="1083"/>
    </location>
</feature>
<gene>
    <name evidence="3" type="ORF">KCU76_g5361</name>
</gene>
<dbReference type="Gene3D" id="1.10.287.1490">
    <property type="match status" value="1"/>
</dbReference>
<feature type="compositionally biased region" description="Polar residues" evidence="2">
    <location>
        <begin position="1004"/>
        <end position="1019"/>
    </location>
</feature>
<dbReference type="PANTHER" id="PTHR23159:SF31">
    <property type="entry name" value="CENTROSOME-ASSOCIATED PROTEIN CEP250 ISOFORM X1"/>
    <property type="match status" value="1"/>
</dbReference>
<feature type="compositionally biased region" description="Polar residues" evidence="2">
    <location>
        <begin position="955"/>
        <end position="967"/>
    </location>
</feature>
<dbReference type="Proteomes" id="UP000779574">
    <property type="component" value="Unassembled WGS sequence"/>
</dbReference>
<comment type="caution">
    <text evidence="3">The sequence shown here is derived from an EMBL/GenBank/DDBJ whole genome shotgun (WGS) entry which is preliminary data.</text>
</comment>
<organism evidence="3 4">
    <name type="scientific">Aureobasidium melanogenum</name>
    <name type="common">Aureobasidium pullulans var. melanogenum</name>
    <dbReference type="NCBI Taxonomy" id="46634"/>
    <lineage>
        <taxon>Eukaryota</taxon>
        <taxon>Fungi</taxon>
        <taxon>Dikarya</taxon>
        <taxon>Ascomycota</taxon>
        <taxon>Pezizomycotina</taxon>
        <taxon>Dothideomycetes</taxon>
        <taxon>Dothideomycetidae</taxon>
        <taxon>Dothideales</taxon>
        <taxon>Saccotheciaceae</taxon>
        <taxon>Aureobasidium</taxon>
    </lineage>
</organism>
<evidence type="ECO:0000313" key="4">
    <source>
        <dbReference type="Proteomes" id="UP000779574"/>
    </source>
</evidence>
<dbReference type="EMBL" id="JAHFXF010000167">
    <property type="protein sequence ID" value="KAG9694245.1"/>
    <property type="molecule type" value="Genomic_DNA"/>
</dbReference>
<feature type="compositionally biased region" description="Polar residues" evidence="2">
    <location>
        <begin position="919"/>
        <end position="935"/>
    </location>
</feature>
<dbReference type="AlphaFoldDB" id="A0A9P8ENK7"/>
<feature type="non-terminal residue" evidence="3">
    <location>
        <position position="1"/>
    </location>
</feature>
<accession>A0A9P8ENK7</accession>
<feature type="region of interest" description="Disordered" evidence="2">
    <location>
        <begin position="919"/>
        <end position="1022"/>
    </location>
</feature>
<keyword evidence="1" id="KW-0175">Coiled coil</keyword>
<protein>
    <submittedName>
        <fullName evidence="3">Uncharacterized protein</fullName>
    </submittedName>
</protein>
<proteinExistence type="predicted"/>
<sequence length="1083" mass="122228">MDILAAEVDRVVFTPYPTQIKSLHDIVSRTSEASICLWASCYHCRISSLSQALIDALPQWPYVLEIITRLSCAVDIRNALVQREPSLLPRLLTHALESQAESRKYVDAAVSLLSHPLPSDVALPATAQNFLLQLFDRAATQPNAATVQQIHRMVYGACKPILGVLSPGVLAHLEEYIFSILKSSSGVEDQSLGMYCLAIMRMILEKFQTEVGNDAMWPTFDHSVDSSNSQWTPDAIKQFFHGNKTHKTMQLLVLRVIWACRPESADPTGQGLTSVTLVNQILAGVSQAAVIDWSHKNAVIVRKLQEKCLVPDMLPALRFQVLTFLSSLSDKIMLPPQATLFYERSLLDLSAAFLKREYLDMSLRLSLCRLSAKFKPEWWEELLSKVMNLLTESSPTRLFNSADSYVLFLNRIADMVEDNEFCRRGILATLHSGHNRQKLEHFFVNLEASPESDMKIGTNRFCVAAYSSAKNKLTSSLCSLLLRAALAAPQEETASIRRMLPEILRHHGFAESSKAVCPICVQTRLKAPQRPTPFVEIEATPESQDASLHWKERLSAVMQTHAKYQETSLVASFITICHDLEARCESVEEPLRLERQKFAGLEKRYADLNKAYGELEGQVMDRDLRINALEAENDRHENDLAASSQETRNLLQRIDTITRELQEANHNAQRDIDQLKQERQDLELQHATNIACKQEAFEQIREQLHQARLDVEDLRSDLSNTMESRRHDNTEYEKLQSEKEHLEQQVQESRGKISQIEEERATLLEGHSLLEQDIFKLQQDIKERQQQHENLLSEIQAAKQKSEDGARESATAFEDAMSRAKQEWMSMKNHLEEQLEEARQDLAEAEDGFQQQHEANKQKTADLRKRIERLTKDCTKKDAQVLEAQEMRNRLMNAMGLSGMMAPPQEPVVKSSVLPVRSVSANSSTPRTALPSQVPFTPAPGAQRSDDEHEDEEPNSTFMSDASTDNGPTPKRARPRPSLRPVSTQEKRTSIAPRSARAMMRTKSAINRQPLQDMPTNRSPVRARSPSKVAFHDIQNHGFGINTAERRELEDWSFSADHIMTGTPGVGLGDNAEDGLDASTTDV</sequence>
<feature type="coiled-coil region" evidence="1">
    <location>
        <begin position="591"/>
        <end position="873"/>
    </location>
</feature>